<evidence type="ECO:0008006" key="3">
    <source>
        <dbReference type="Google" id="ProtNLM"/>
    </source>
</evidence>
<comment type="caution">
    <text evidence="1">The sequence shown here is derived from an EMBL/GenBank/DDBJ whole genome shotgun (WGS) entry which is preliminary data.</text>
</comment>
<dbReference type="EMBL" id="BAAAGA010000002">
    <property type="protein sequence ID" value="GAA0617605.1"/>
    <property type="molecule type" value="Genomic_DNA"/>
</dbReference>
<keyword evidence="2" id="KW-1185">Reference proteome</keyword>
<organism evidence="1 2">
    <name type="scientific">Brevundimonas kwangchunensis</name>
    <dbReference type="NCBI Taxonomy" id="322163"/>
    <lineage>
        <taxon>Bacteria</taxon>
        <taxon>Pseudomonadati</taxon>
        <taxon>Pseudomonadota</taxon>
        <taxon>Alphaproteobacteria</taxon>
        <taxon>Caulobacterales</taxon>
        <taxon>Caulobacteraceae</taxon>
        <taxon>Brevundimonas</taxon>
    </lineage>
</organism>
<name>A0ABN1GRT7_9CAUL</name>
<evidence type="ECO:0000313" key="2">
    <source>
        <dbReference type="Proteomes" id="UP001501352"/>
    </source>
</evidence>
<gene>
    <name evidence="1" type="ORF">GCM10009422_11050</name>
</gene>
<dbReference type="RefSeq" id="WP_343791518.1">
    <property type="nucleotide sequence ID" value="NZ_BAAAGA010000002.1"/>
</dbReference>
<reference evidence="1 2" key="1">
    <citation type="journal article" date="2019" name="Int. J. Syst. Evol. Microbiol.">
        <title>The Global Catalogue of Microorganisms (GCM) 10K type strain sequencing project: providing services to taxonomists for standard genome sequencing and annotation.</title>
        <authorList>
            <consortium name="The Broad Institute Genomics Platform"/>
            <consortium name="The Broad Institute Genome Sequencing Center for Infectious Disease"/>
            <person name="Wu L."/>
            <person name="Ma J."/>
        </authorList>
    </citation>
    <scope>NUCLEOTIDE SEQUENCE [LARGE SCALE GENOMIC DNA]</scope>
    <source>
        <strain evidence="1 2">JCM 12928</strain>
    </source>
</reference>
<proteinExistence type="predicted"/>
<dbReference type="SUPFAM" id="SSF74653">
    <property type="entry name" value="TolA/TonB C-terminal domain"/>
    <property type="match status" value="1"/>
</dbReference>
<protein>
    <recommendedName>
        <fullName evidence="3">TonB C-terminal domain-containing protein</fullName>
    </recommendedName>
</protein>
<accession>A0ABN1GRT7</accession>
<evidence type="ECO:0000313" key="1">
    <source>
        <dbReference type="EMBL" id="GAA0617605.1"/>
    </source>
</evidence>
<dbReference type="Proteomes" id="UP001501352">
    <property type="component" value="Unassembled WGS sequence"/>
</dbReference>
<sequence>MIIGVTLAAIAVGSLIWQAGSRIEFRLPEFGFPRPKVETVEVITAEPLPADADAASADGSSPPVHFAVVQPRWDRPPVPDYPEDALSVSKGVVRLICTVQPDRSLTNCLVVEEAPSGLGFGRSALAAAGDARVAGEVPSGARVDFRVRYVLPD</sequence>